<keyword evidence="2" id="KW-1185">Reference proteome</keyword>
<dbReference type="PANTHER" id="PTHR45749:SF21">
    <property type="entry name" value="DUF4371 DOMAIN-CONTAINING PROTEIN"/>
    <property type="match status" value="1"/>
</dbReference>
<reference evidence="1 2" key="1">
    <citation type="submission" date="2023-02" db="EMBL/GenBank/DDBJ databases">
        <title>LHISI_Scaffold_Assembly.</title>
        <authorList>
            <person name="Stuart O.P."/>
            <person name="Cleave R."/>
            <person name="Magrath M.J.L."/>
            <person name="Mikheyev A.S."/>
        </authorList>
    </citation>
    <scope>NUCLEOTIDE SEQUENCE [LARGE SCALE GENOMIC DNA]</scope>
    <source>
        <strain evidence="1">Daus_M_001</strain>
        <tissue evidence="1">Leg muscle</tissue>
    </source>
</reference>
<name>A0ABQ9GZE3_9NEOP</name>
<dbReference type="Proteomes" id="UP001159363">
    <property type="component" value="Chromosome 7"/>
</dbReference>
<dbReference type="EMBL" id="JARBHB010000008">
    <property type="protein sequence ID" value="KAJ8877372.1"/>
    <property type="molecule type" value="Genomic_DNA"/>
</dbReference>
<evidence type="ECO:0000313" key="1">
    <source>
        <dbReference type="EMBL" id="KAJ8877372.1"/>
    </source>
</evidence>
<comment type="caution">
    <text evidence="1">The sequence shown here is derived from an EMBL/GenBank/DDBJ whole genome shotgun (WGS) entry which is preliminary data.</text>
</comment>
<gene>
    <name evidence="1" type="ORF">PR048_021826</name>
</gene>
<evidence type="ECO:0000313" key="2">
    <source>
        <dbReference type="Proteomes" id="UP001159363"/>
    </source>
</evidence>
<accession>A0ABQ9GZE3</accession>
<dbReference type="PANTHER" id="PTHR45749">
    <property type="match status" value="1"/>
</dbReference>
<organism evidence="1 2">
    <name type="scientific">Dryococelus australis</name>
    <dbReference type="NCBI Taxonomy" id="614101"/>
    <lineage>
        <taxon>Eukaryota</taxon>
        <taxon>Metazoa</taxon>
        <taxon>Ecdysozoa</taxon>
        <taxon>Arthropoda</taxon>
        <taxon>Hexapoda</taxon>
        <taxon>Insecta</taxon>
        <taxon>Pterygota</taxon>
        <taxon>Neoptera</taxon>
        <taxon>Polyneoptera</taxon>
        <taxon>Phasmatodea</taxon>
        <taxon>Verophasmatodea</taxon>
        <taxon>Anareolatae</taxon>
        <taxon>Phasmatidae</taxon>
        <taxon>Eurycanthinae</taxon>
        <taxon>Dryococelus</taxon>
    </lineage>
</organism>
<proteinExistence type="predicted"/>
<protein>
    <submittedName>
        <fullName evidence="1">Uncharacterized protein</fullName>
    </submittedName>
</protein>
<sequence>MEQLSLCVRYVEESTEKIKEDFLQFVPITDVIGKGLADTILKALKNVGCFHARAVQWSTDSHKSVYLLAVYLHCSSHSFNLAVTNACSVQVI</sequence>